<accession>A0A7C3LU92</accession>
<dbReference type="AlphaFoldDB" id="A0A7C3LU92"/>
<dbReference type="GO" id="GO:0008714">
    <property type="term" value="F:AMP nucleosidase activity"/>
    <property type="evidence" value="ECO:0007669"/>
    <property type="project" value="UniProtKB-EC"/>
</dbReference>
<evidence type="ECO:0000313" key="4">
    <source>
        <dbReference type="EMBL" id="HFT93979.1"/>
    </source>
</evidence>
<gene>
    <name evidence="4" type="ORF">ENX03_08635</name>
</gene>
<evidence type="ECO:0000256" key="1">
    <source>
        <dbReference type="ARBA" id="ARBA00000274"/>
    </source>
</evidence>
<dbReference type="InterPro" id="IPR031100">
    <property type="entry name" value="LOG_fam"/>
</dbReference>
<dbReference type="PANTHER" id="PTHR43393:SF1">
    <property type="entry name" value="PYRIMIDINE_PURINE NUCLEOTIDE 5'-MONOPHOSPHATE NUCLEOSIDASE"/>
    <property type="match status" value="1"/>
</dbReference>
<dbReference type="InterPro" id="IPR052341">
    <property type="entry name" value="LOG_family_nucleotidases"/>
</dbReference>
<evidence type="ECO:0000256" key="2">
    <source>
        <dbReference type="ARBA" id="ARBA00011985"/>
    </source>
</evidence>
<evidence type="ECO:0000256" key="3">
    <source>
        <dbReference type="ARBA" id="ARBA00031983"/>
    </source>
</evidence>
<name>A0A7C3LU92_9BACT</name>
<sequence>MKGGLSAAARMLGETVEDGKRALAFFREGKSVPTVSVFGSSRLPENDPACRMARSFGAEMALSGIRLLAGGREGLMGQALAGAGPMGVPLSWQREGGADGPDGPGELRFLHLSMRKRFFLWPARAVVLFPGGYGTLDELFELLALRQTEAWARIPAFCAESPERPFWKPFWKTLDRLLRSAPYLDRDAECPLPVVGDVKALSGLVREAVAGWKDNESGG</sequence>
<protein>
    <recommendedName>
        <fullName evidence="3">AMP nucleosidase</fullName>
        <ecNumber evidence="2">3.2.2.4</ecNumber>
    </recommendedName>
    <alternativeName>
        <fullName evidence="3">AMP nucleosidase</fullName>
    </alternativeName>
</protein>
<dbReference type="Gene3D" id="3.40.50.450">
    <property type="match status" value="1"/>
</dbReference>
<proteinExistence type="predicted"/>
<reference evidence="4" key="1">
    <citation type="journal article" date="2020" name="mSystems">
        <title>Genome- and Community-Level Interaction Insights into Carbon Utilization and Element Cycling Functions of Hydrothermarchaeota in Hydrothermal Sediment.</title>
        <authorList>
            <person name="Zhou Z."/>
            <person name="Liu Y."/>
            <person name="Xu W."/>
            <person name="Pan J."/>
            <person name="Luo Z.H."/>
            <person name="Li M."/>
        </authorList>
    </citation>
    <scope>NUCLEOTIDE SEQUENCE [LARGE SCALE GENOMIC DNA]</scope>
    <source>
        <strain evidence="4">SpSt-902</strain>
    </source>
</reference>
<comment type="caution">
    <text evidence="4">The sequence shown here is derived from an EMBL/GenBank/DDBJ whole genome shotgun (WGS) entry which is preliminary data.</text>
</comment>
<dbReference type="Pfam" id="PF03641">
    <property type="entry name" value="Lysine_decarbox"/>
    <property type="match status" value="1"/>
</dbReference>
<dbReference type="PANTHER" id="PTHR43393">
    <property type="entry name" value="CYTOKININ RIBOSIDE 5'-MONOPHOSPHATE PHOSPHORIBOHYDROLASE"/>
    <property type="match status" value="1"/>
</dbReference>
<comment type="catalytic activity">
    <reaction evidence="1">
        <text>AMP + H2O = D-ribose 5-phosphate + adenine</text>
        <dbReference type="Rhea" id="RHEA:20129"/>
        <dbReference type="ChEBI" id="CHEBI:15377"/>
        <dbReference type="ChEBI" id="CHEBI:16708"/>
        <dbReference type="ChEBI" id="CHEBI:78346"/>
        <dbReference type="ChEBI" id="CHEBI:456215"/>
        <dbReference type="EC" id="3.2.2.4"/>
    </reaction>
</comment>
<dbReference type="EC" id="3.2.2.4" evidence="2"/>
<dbReference type="SUPFAM" id="SSF102405">
    <property type="entry name" value="MCP/YpsA-like"/>
    <property type="match status" value="1"/>
</dbReference>
<dbReference type="GO" id="GO:0005829">
    <property type="term" value="C:cytosol"/>
    <property type="evidence" value="ECO:0007669"/>
    <property type="project" value="TreeGrafter"/>
</dbReference>
<dbReference type="EMBL" id="DTMM01000182">
    <property type="protein sequence ID" value="HFT93979.1"/>
    <property type="molecule type" value="Genomic_DNA"/>
</dbReference>
<organism evidence="4">
    <name type="scientific">Leptospirillum ferriphilum</name>
    <dbReference type="NCBI Taxonomy" id="178606"/>
    <lineage>
        <taxon>Bacteria</taxon>
        <taxon>Pseudomonadati</taxon>
        <taxon>Nitrospirota</taxon>
        <taxon>Nitrospiria</taxon>
        <taxon>Nitrospirales</taxon>
        <taxon>Nitrospiraceae</taxon>
        <taxon>Leptospirillum</taxon>
    </lineage>
</organism>